<dbReference type="InterPro" id="IPR004923">
    <property type="entry name" value="FTR1/Fip1/EfeU"/>
</dbReference>
<gene>
    <name evidence="9" type="primary">efeU</name>
    <name evidence="9" type="ORF">VQ7734_04475</name>
</gene>
<evidence type="ECO:0000256" key="5">
    <source>
        <dbReference type="ARBA" id="ARBA00023136"/>
    </source>
</evidence>
<feature type="transmembrane region" description="Helical" evidence="7">
    <location>
        <begin position="434"/>
        <end position="458"/>
    </location>
</feature>
<keyword evidence="10" id="KW-1185">Reference proteome</keyword>
<feature type="signal peptide" evidence="8">
    <location>
        <begin position="1"/>
        <end position="39"/>
    </location>
</feature>
<evidence type="ECO:0000256" key="8">
    <source>
        <dbReference type="SAM" id="SignalP"/>
    </source>
</evidence>
<feature type="transmembrane region" description="Helical" evidence="7">
    <location>
        <begin position="395"/>
        <end position="425"/>
    </location>
</feature>
<evidence type="ECO:0000256" key="7">
    <source>
        <dbReference type="SAM" id="Phobius"/>
    </source>
</evidence>
<evidence type="ECO:0000256" key="6">
    <source>
        <dbReference type="SAM" id="MobiDB-lite"/>
    </source>
</evidence>
<evidence type="ECO:0000313" key="9">
    <source>
        <dbReference type="EMBL" id="SHO58703.1"/>
    </source>
</evidence>
<dbReference type="STRING" id="1117707.VQ7734_04475"/>
<dbReference type="GO" id="GO:0015093">
    <property type="term" value="F:ferrous iron transmembrane transporter activity"/>
    <property type="evidence" value="ECO:0007669"/>
    <property type="project" value="TreeGrafter"/>
</dbReference>
<feature type="transmembrane region" description="Helical" evidence="7">
    <location>
        <begin position="546"/>
        <end position="568"/>
    </location>
</feature>
<evidence type="ECO:0000256" key="3">
    <source>
        <dbReference type="ARBA" id="ARBA00022692"/>
    </source>
</evidence>
<organism evidence="9 10">
    <name type="scientific">Vibrio quintilis</name>
    <dbReference type="NCBI Taxonomy" id="1117707"/>
    <lineage>
        <taxon>Bacteria</taxon>
        <taxon>Pseudomonadati</taxon>
        <taxon>Pseudomonadota</taxon>
        <taxon>Gammaproteobacteria</taxon>
        <taxon>Vibrionales</taxon>
        <taxon>Vibrionaceae</taxon>
        <taxon>Vibrio</taxon>
    </lineage>
</organism>
<evidence type="ECO:0000256" key="2">
    <source>
        <dbReference type="ARBA" id="ARBA00008333"/>
    </source>
</evidence>
<feature type="transmembrane region" description="Helical" evidence="7">
    <location>
        <begin position="580"/>
        <end position="601"/>
    </location>
</feature>
<reference evidence="10" key="1">
    <citation type="submission" date="2016-12" db="EMBL/GenBank/DDBJ databases">
        <authorList>
            <person name="Rodrigo-Torres L."/>
            <person name="Arahal R.D."/>
            <person name="Lucena T."/>
        </authorList>
    </citation>
    <scope>NUCLEOTIDE SEQUENCE [LARGE SCALE GENOMIC DNA]</scope>
</reference>
<comment type="similarity">
    <text evidence="2">Belongs to the oxidase-dependent Fe transporter (OFeT) (TC 9.A.10.1) family.</text>
</comment>
<keyword evidence="5 7" id="KW-0472">Membrane</keyword>
<dbReference type="PANTHER" id="PTHR31632:SF2">
    <property type="entry name" value="PLASMA MEMBRANE IRON PERMEASE"/>
    <property type="match status" value="1"/>
</dbReference>
<dbReference type="EMBL" id="FRFG01000075">
    <property type="protein sequence ID" value="SHO58703.1"/>
    <property type="molecule type" value="Genomic_DNA"/>
</dbReference>
<dbReference type="PANTHER" id="PTHR31632">
    <property type="entry name" value="IRON TRANSPORTER FTH1"/>
    <property type="match status" value="1"/>
</dbReference>
<sequence length="655" mass="72628">MLKTSHLQQSIMFISPLKHLFSMPLSIALLIFISFSASAAIVDYQAAADDINTRLDKTLSLYQAGDVAQAKSTVQMAYFDIYEGIEGPIRINYSQKYSAELEAKFGEIRKMIADKAPVNKVQAEIEWLKKEIATVPEILKSGHQLVAENQDLSADNILPFWRTQVEMIDSTLNQALTEYRESAETPEQSTQKITRSRELILTAQYTAYKNSDLETAIRLYRSAEKAAGYNDQFKALVKLTKQDYSQKRLIEFSYSLSNLVADLKDDLPGLPATRDSQKPQTDTDTAQTQQDWQPVIADISSAVEQAIAQYQQGQVSEAMAGIQDAYFDHFEASGMENSVGARDTNAKSTLEGYFTRMVSQMKAGADVAEIQSQFSQLKTALNRAAGTLAEGGDGWWAMLIASLTIILREGLEALLIVAAIAAYLVKNEHQDKIYIVKSSVIWGLIASLITAVLFQWLFTNAGASRELLEGFTMLIAVVVLFFMSYWLLSKVEATQWKHYLESKLSHSLTAGSLAGLWFASFLAVYREGAETILFYYALAAGATPSSMAGLFAGLFAGIVILVLIYFVMRYSVVRLPLKPFFMFTGSFMYLMAFVFSGKGVLELVEGKLFQPTLLSGWPQFSLLGIYPYAETLAPQAILIGAAIAALIVIKRQRIS</sequence>
<protein>
    <submittedName>
        <fullName evidence="9">Ferrous iron permease EfeU</fullName>
    </submittedName>
</protein>
<evidence type="ECO:0000313" key="10">
    <source>
        <dbReference type="Proteomes" id="UP000184600"/>
    </source>
</evidence>
<keyword evidence="3 7" id="KW-0812">Transmembrane</keyword>
<dbReference type="Proteomes" id="UP000184600">
    <property type="component" value="Unassembled WGS sequence"/>
</dbReference>
<keyword evidence="4 7" id="KW-1133">Transmembrane helix</keyword>
<proteinExistence type="inferred from homology"/>
<dbReference type="Pfam" id="PF03239">
    <property type="entry name" value="FTR1"/>
    <property type="match status" value="1"/>
</dbReference>
<keyword evidence="8" id="KW-0732">Signal</keyword>
<evidence type="ECO:0000256" key="1">
    <source>
        <dbReference type="ARBA" id="ARBA00004141"/>
    </source>
</evidence>
<feature type="compositionally biased region" description="Low complexity" evidence="6">
    <location>
        <begin position="280"/>
        <end position="289"/>
    </location>
</feature>
<name>A0A1M7Z1F0_9VIBR</name>
<comment type="subcellular location">
    <subcellularLocation>
        <location evidence="1">Membrane</location>
        <topology evidence="1">Multi-pass membrane protein</topology>
    </subcellularLocation>
</comment>
<feature type="transmembrane region" description="Helical" evidence="7">
    <location>
        <begin position="632"/>
        <end position="649"/>
    </location>
</feature>
<dbReference type="AlphaFoldDB" id="A0A1M7Z1F0"/>
<evidence type="ECO:0000256" key="4">
    <source>
        <dbReference type="ARBA" id="ARBA00022989"/>
    </source>
</evidence>
<accession>A0A1M7Z1F0</accession>
<feature type="chain" id="PRO_5013020456" evidence="8">
    <location>
        <begin position="40"/>
        <end position="655"/>
    </location>
</feature>
<feature type="transmembrane region" description="Helical" evidence="7">
    <location>
        <begin position="508"/>
        <end position="526"/>
    </location>
</feature>
<dbReference type="GO" id="GO:0033573">
    <property type="term" value="C:high-affinity iron permease complex"/>
    <property type="evidence" value="ECO:0007669"/>
    <property type="project" value="InterPro"/>
</dbReference>
<feature type="region of interest" description="Disordered" evidence="6">
    <location>
        <begin position="268"/>
        <end position="289"/>
    </location>
</feature>
<feature type="transmembrane region" description="Helical" evidence="7">
    <location>
        <begin position="470"/>
        <end position="488"/>
    </location>
</feature>